<evidence type="ECO:0008006" key="3">
    <source>
        <dbReference type="Google" id="ProtNLM"/>
    </source>
</evidence>
<gene>
    <name evidence="1" type="ORF">DES48_108111</name>
</gene>
<keyword evidence="2" id="KW-1185">Reference proteome</keyword>
<evidence type="ECO:0000313" key="2">
    <source>
        <dbReference type="Proteomes" id="UP000252254"/>
    </source>
</evidence>
<protein>
    <recommendedName>
        <fullName evidence="3">Nucleotidyltransferase-like protein</fullName>
    </recommendedName>
</protein>
<name>A0A366DZ71_9BACI</name>
<dbReference type="AlphaFoldDB" id="A0A366DZ71"/>
<accession>A0A366DZ71</accession>
<dbReference type="Gene3D" id="3.30.460.10">
    <property type="entry name" value="Beta Polymerase, domain 2"/>
    <property type="match status" value="1"/>
</dbReference>
<evidence type="ECO:0000313" key="1">
    <source>
        <dbReference type="EMBL" id="RBO95400.1"/>
    </source>
</evidence>
<dbReference type="EMBL" id="QNRI01000008">
    <property type="protein sequence ID" value="RBO95400.1"/>
    <property type="molecule type" value="Genomic_DNA"/>
</dbReference>
<dbReference type="Proteomes" id="UP000252254">
    <property type="component" value="Unassembled WGS sequence"/>
</dbReference>
<proteinExistence type="predicted"/>
<dbReference type="InterPro" id="IPR043519">
    <property type="entry name" value="NT_sf"/>
</dbReference>
<comment type="caution">
    <text evidence="1">The sequence shown here is derived from an EMBL/GenBank/DDBJ whole genome shotgun (WGS) entry which is preliminary data.</text>
</comment>
<dbReference type="SUPFAM" id="SSF81301">
    <property type="entry name" value="Nucleotidyltransferase"/>
    <property type="match status" value="1"/>
</dbReference>
<sequence length="225" mass="26614">MGRGEHDQHSDIDLYCFVNEENKQQFLKNRKKHLTAYRPLLMYDEIYIIAPQIVAVYDNLLHIDLFTVTEESLLTKDFFTVLYDPENHLEAFQSRQTLGLSIQEFDDAVMDAVWFLFQYKKSTARGNDLWAVHMLEQAFTHFAKVLLRHYVPARAQLGLKTMERSLPAVPLNKFNRMYEANTPNQHPQAAKYYCQFLSEEKEWILANMQHPIKIQPLFLQLIQSW</sequence>
<organism evidence="1 2">
    <name type="scientific">Paraliobacillus ryukyuensis</name>
    <dbReference type="NCBI Taxonomy" id="200904"/>
    <lineage>
        <taxon>Bacteria</taxon>
        <taxon>Bacillati</taxon>
        <taxon>Bacillota</taxon>
        <taxon>Bacilli</taxon>
        <taxon>Bacillales</taxon>
        <taxon>Bacillaceae</taxon>
        <taxon>Paraliobacillus</taxon>
    </lineage>
</organism>
<reference evidence="1 2" key="1">
    <citation type="submission" date="2018-06" db="EMBL/GenBank/DDBJ databases">
        <title>Genomic Encyclopedia of Type Strains, Phase IV (KMG-IV): sequencing the most valuable type-strain genomes for metagenomic binning, comparative biology and taxonomic classification.</title>
        <authorList>
            <person name="Goeker M."/>
        </authorList>
    </citation>
    <scope>NUCLEOTIDE SEQUENCE [LARGE SCALE GENOMIC DNA]</scope>
    <source>
        <strain evidence="1 2">DSM 15140</strain>
    </source>
</reference>